<proteinExistence type="predicted"/>
<protein>
    <recommendedName>
        <fullName evidence="3">Transposase</fullName>
    </recommendedName>
</protein>
<name>A0ABZ0TUF3_9SPHI</name>
<organism evidence="1 2">
    <name type="scientific">Mucilaginibacter sabulilitoris</name>
    <dbReference type="NCBI Taxonomy" id="1173583"/>
    <lineage>
        <taxon>Bacteria</taxon>
        <taxon>Pseudomonadati</taxon>
        <taxon>Bacteroidota</taxon>
        <taxon>Sphingobacteriia</taxon>
        <taxon>Sphingobacteriales</taxon>
        <taxon>Sphingobacteriaceae</taxon>
        <taxon>Mucilaginibacter</taxon>
    </lineage>
</organism>
<evidence type="ECO:0008006" key="3">
    <source>
        <dbReference type="Google" id="ProtNLM"/>
    </source>
</evidence>
<keyword evidence="2" id="KW-1185">Reference proteome</keyword>
<accession>A0ABZ0TUF3</accession>
<evidence type="ECO:0000313" key="1">
    <source>
        <dbReference type="EMBL" id="WPU96507.1"/>
    </source>
</evidence>
<dbReference type="RefSeq" id="WP_321565601.1">
    <property type="nucleotide sequence ID" value="NZ_CP139558.1"/>
</dbReference>
<dbReference type="EMBL" id="CP139558">
    <property type="protein sequence ID" value="WPU96507.1"/>
    <property type="molecule type" value="Genomic_DNA"/>
</dbReference>
<dbReference type="Proteomes" id="UP001324380">
    <property type="component" value="Chromosome"/>
</dbReference>
<gene>
    <name evidence="1" type="ORF">SNE25_13365</name>
</gene>
<evidence type="ECO:0000313" key="2">
    <source>
        <dbReference type="Proteomes" id="UP001324380"/>
    </source>
</evidence>
<reference evidence="1 2" key="1">
    <citation type="submission" date="2023-11" db="EMBL/GenBank/DDBJ databases">
        <title>Analysis of the Genomes of Mucilaginibacter gossypii cycad 4 and M. sabulilitoris SNA2: microbes with the potential for plant growth promotion.</title>
        <authorList>
            <person name="Hirsch A.M."/>
            <person name="Humm E."/>
            <person name="Rubbi M."/>
            <person name="Del Vecchio G."/>
            <person name="Ha S.M."/>
            <person name="Pellegrini M."/>
            <person name="Gunsalus R.P."/>
        </authorList>
    </citation>
    <scope>NUCLEOTIDE SEQUENCE [LARGE SCALE GENOMIC DNA]</scope>
    <source>
        <strain evidence="1 2">SNA2</strain>
    </source>
</reference>
<sequence>MKAQQYYLKSASVLTKHINRYFLYIEGKYPTEQKTAKTKAKIASEQKILDGEPATIAGMALFLLCQQTGI</sequence>